<keyword evidence="2" id="KW-0677">Repeat</keyword>
<dbReference type="InterPro" id="IPR015943">
    <property type="entry name" value="WD40/YVTN_repeat-like_dom_sf"/>
</dbReference>
<dbReference type="FunFam" id="2.130.10.10:FF:000228">
    <property type="entry name" value="COMPASS-like H3K4 histone methylase component WDR5A"/>
    <property type="match status" value="1"/>
</dbReference>
<evidence type="ECO:0000313" key="6">
    <source>
        <dbReference type="Proteomes" id="UP000035681"/>
    </source>
</evidence>
<dbReference type="InterPro" id="IPR059122">
    <property type="entry name" value="Beta-prop_WDR5-like"/>
</dbReference>
<evidence type="ECO:0000256" key="4">
    <source>
        <dbReference type="SAM" id="MobiDB-lite"/>
    </source>
</evidence>
<feature type="region of interest" description="Disordered" evidence="4">
    <location>
        <begin position="1"/>
        <end position="26"/>
    </location>
</feature>
<dbReference type="Proteomes" id="UP000035681">
    <property type="component" value="Unplaced"/>
</dbReference>
<sequence length="470" mass="52613">MGEPYDDERMNPQNISLIGESSNEKLPLTEEYSFKTEENEHFDEEPSNLPLNEVTDASMREYEEELNNTEDFNKNSDISYPSTSNDISSSYPSHSLKNENGIQNNDTKMEASSSILPGKRPLNTPEEYDVPEKIQKNETIPQGETPVPTTTTTANSIKISNVLPNYKMIGEPIPAHSRGISALRFSPDGKWLASASADKTIKLYNIEKAEEGIFPEHVLGSHKMGINDIAWGGDSRHLISCADDKLVKMWDVLESKLLRRFEGHTNYVFCCVFNQVHTTIASGSFDETIRLWDIRSGICIKVLQAHSEPISSIAFNRDGSLIASGGYDGLVRIWDGVNGQVVKTLVDTENPPITLIKFSPNGKYVLAGTMDSKLKLWDYNKSKCLKIYKGHVNERYCTSACFSITGGKWIVSGSEDFKVYIWNLQTKEIVQTLSGHTDVVLALDVHPTKNMIASAGIENDKHIRIWMSDF</sequence>
<accession>A0AAF5CV60</accession>
<feature type="compositionally biased region" description="Polar residues" evidence="4">
    <location>
        <begin position="75"/>
        <end position="92"/>
    </location>
</feature>
<dbReference type="AlphaFoldDB" id="A0AAF5CV60"/>
<dbReference type="PROSITE" id="PS50294">
    <property type="entry name" value="WD_REPEATS_REGION"/>
    <property type="match status" value="5"/>
</dbReference>
<name>A0AAF5CV60_STRER</name>
<dbReference type="Pfam" id="PF25175">
    <property type="entry name" value="Beta-prop_WDR5"/>
    <property type="match status" value="1"/>
</dbReference>
<dbReference type="InterPro" id="IPR019775">
    <property type="entry name" value="WD40_repeat_CS"/>
</dbReference>
<dbReference type="PROSITE" id="PS50082">
    <property type="entry name" value="WD_REPEATS_2"/>
    <property type="match status" value="6"/>
</dbReference>
<evidence type="ECO:0000256" key="1">
    <source>
        <dbReference type="ARBA" id="ARBA00022574"/>
    </source>
</evidence>
<feature type="repeat" description="WD" evidence="3">
    <location>
        <begin position="407"/>
        <end position="432"/>
    </location>
</feature>
<evidence type="ECO:0000259" key="5">
    <source>
        <dbReference type="Pfam" id="PF25175"/>
    </source>
</evidence>
<organism evidence="6 7">
    <name type="scientific">Strongyloides stercoralis</name>
    <name type="common">Threadworm</name>
    <dbReference type="NCBI Taxonomy" id="6248"/>
    <lineage>
        <taxon>Eukaryota</taxon>
        <taxon>Metazoa</taxon>
        <taxon>Ecdysozoa</taxon>
        <taxon>Nematoda</taxon>
        <taxon>Chromadorea</taxon>
        <taxon>Rhabditida</taxon>
        <taxon>Tylenchina</taxon>
        <taxon>Panagrolaimomorpha</taxon>
        <taxon>Strongyloidoidea</taxon>
        <taxon>Strongyloididae</taxon>
        <taxon>Strongyloides</taxon>
    </lineage>
</organism>
<dbReference type="PRINTS" id="PR00320">
    <property type="entry name" value="GPROTEINBRPT"/>
</dbReference>
<dbReference type="GO" id="GO:0048188">
    <property type="term" value="C:Set1C/COMPASS complex"/>
    <property type="evidence" value="ECO:0007669"/>
    <property type="project" value="TreeGrafter"/>
</dbReference>
<feature type="region of interest" description="Disordered" evidence="4">
    <location>
        <begin position="63"/>
        <end position="92"/>
    </location>
</feature>
<dbReference type="WBParaSite" id="TCONS_00002164.p1">
    <property type="protein sequence ID" value="TCONS_00002164.p1"/>
    <property type="gene ID" value="XLOC_002057"/>
</dbReference>
<dbReference type="PROSITE" id="PS00678">
    <property type="entry name" value="WD_REPEATS_1"/>
    <property type="match status" value="2"/>
</dbReference>
<reference evidence="7" key="1">
    <citation type="submission" date="2024-02" db="UniProtKB">
        <authorList>
            <consortium name="WormBaseParasite"/>
        </authorList>
    </citation>
    <scope>IDENTIFICATION</scope>
</reference>
<feature type="repeat" description="WD" evidence="3">
    <location>
        <begin position="173"/>
        <end position="207"/>
    </location>
</feature>
<keyword evidence="6" id="KW-1185">Reference proteome</keyword>
<dbReference type="PANTHER" id="PTHR22847">
    <property type="entry name" value="WD40 REPEAT PROTEIN"/>
    <property type="match status" value="1"/>
</dbReference>
<dbReference type="InterPro" id="IPR001680">
    <property type="entry name" value="WD40_rpt"/>
</dbReference>
<evidence type="ECO:0000313" key="7">
    <source>
        <dbReference type="WBParaSite" id="TCONS_00002164.p1"/>
    </source>
</evidence>
<dbReference type="GO" id="GO:0044666">
    <property type="term" value="C:MLL3/4 complex"/>
    <property type="evidence" value="ECO:0007669"/>
    <property type="project" value="UniProtKB-ARBA"/>
</dbReference>
<feature type="repeat" description="WD" evidence="3">
    <location>
        <begin position="261"/>
        <end position="302"/>
    </location>
</feature>
<evidence type="ECO:0000256" key="3">
    <source>
        <dbReference type="PROSITE-ProRule" id="PRU00221"/>
    </source>
</evidence>
<proteinExistence type="predicted"/>
<feature type="compositionally biased region" description="Polar residues" evidence="4">
    <location>
        <begin position="11"/>
        <end position="21"/>
    </location>
</feature>
<dbReference type="Gene3D" id="2.130.10.10">
    <property type="entry name" value="YVTN repeat-like/Quinoprotein amine dehydrogenase"/>
    <property type="match status" value="1"/>
</dbReference>
<feature type="repeat" description="WD" evidence="3">
    <location>
        <begin position="303"/>
        <end position="344"/>
    </location>
</feature>
<dbReference type="SMART" id="SM00320">
    <property type="entry name" value="WD40"/>
    <property type="match status" value="7"/>
</dbReference>
<dbReference type="CDD" id="cd00200">
    <property type="entry name" value="WD40"/>
    <property type="match status" value="1"/>
</dbReference>
<dbReference type="InterPro" id="IPR036322">
    <property type="entry name" value="WD40_repeat_dom_sf"/>
</dbReference>
<feature type="repeat" description="WD" evidence="3">
    <location>
        <begin position="219"/>
        <end position="260"/>
    </location>
</feature>
<dbReference type="InterPro" id="IPR020472">
    <property type="entry name" value="WD40_PAC1"/>
</dbReference>
<dbReference type="SUPFAM" id="SSF50978">
    <property type="entry name" value="WD40 repeat-like"/>
    <property type="match status" value="1"/>
</dbReference>
<protein>
    <recommendedName>
        <fullName evidence="5">WDR5-like beta-propeller domain-containing protein</fullName>
    </recommendedName>
</protein>
<feature type="domain" description="WDR5-like beta-propeller" evidence="5">
    <location>
        <begin position="174"/>
        <end position="466"/>
    </location>
</feature>
<dbReference type="PANTHER" id="PTHR22847:SF637">
    <property type="entry name" value="WD REPEAT DOMAIN 5B"/>
    <property type="match status" value="1"/>
</dbReference>
<dbReference type="GO" id="GO:0042393">
    <property type="term" value="F:histone binding"/>
    <property type="evidence" value="ECO:0007669"/>
    <property type="project" value="TreeGrafter"/>
</dbReference>
<feature type="repeat" description="WD" evidence="3">
    <location>
        <begin position="346"/>
        <end position="387"/>
    </location>
</feature>
<keyword evidence="1 3" id="KW-0853">WD repeat</keyword>
<evidence type="ECO:0000256" key="2">
    <source>
        <dbReference type="ARBA" id="ARBA00022737"/>
    </source>
</evidence>